<dbReference type="AlphaFoldDB" id="A0A8X6TD56"/>
<evidence type="ECO:0000313" key="1">
    <source>
        <dbReference type="EMBL" id="GFT03117.1"/>
    </source>
</evidence>
<proteinExistence type="predicted"/>
<sequence>MGSLCVSSFTSPSLGYLFVLEWVDSPAAAPKGISGSTQNDKNEVRVNLSNLSRNSQWDIDMVVLSKNTEFTPAATLDISNLKIPIEI</sequence>
<protein>
    <submittedName>
        <fullName evidence="1">Uncharacterized protein</fullName>
    </submittedName>
</protein>
<gene>
    <name evidence="1" type="ORF">NPIL_305221</name>
</gene>
<accession>A0A8X6TD56</accession>
<keyword evidence="2" id="KW-1185">Reference proteome</keyword>
<comment type="caution">
    <text evidence="1">The sequence shown here is derived from an EMBL/GenBank/DDBJ whole genome shotgun (WGS) entry which is preliminary data.</text>
</comment>
<name>A0A8X6TD56_NEPPI</name>
<organism evidence="1 2">
    <name type="scientific">Nephila pilipes</name>
    <name type="common">Giant wood spider</name>
    <name type="synonym">Nephila maculata</name>
    <dbReference type="NCBI Taxonomy" id="299642"/>
    <lineage>
        <taxon>Eukaryota</taxon>
        <taxon>Metazoa</taxon>
        <taxon>Ecdysozoa</taxon>
        <taxon>Arthropoda</taxon>
        <taxon>Chelicerata</taxon>
        <taxon>Arachnida</taxon>
        <taxon>Araneae</taxon>
        <taxon>Araneomorphae</taxon>
        <taxon>Entelegynae</taxon>
        <taxon>Araneoidea</taxon>
        <taxon>Nephilidae</taxon>
        <taxon>Nephila</taxon>
    </lineage>
</organism>
<reference evidence="1" key="1">
    <citation type="submission" date="2020-08" db="EMBL/GenBank/DDBJ databases">
        <title>Multicomponent nature underlies the extraordinary mechanical properties of spider dragline silk.</title>
        <authorList>
            <person name="Kono N."/>
            <person name="Nakamura H."/>
            <person name="Mori M."/>
            <person name="Yoshida Y."/>
            <person name="Ohtoshi R."/>
            <person name="Malay A.D."/>
            <person name="Moran D.A.P."/>
            <person name="Tomita M."/>
            <person name="Numata K."/>
            <person name="Arakawa K."/>
        </authorList>
    </citation>
    <scope>NUCLEOTIDE SEQUENCE</scope>
</reference>
<dbReference type="EMBL" id="BMAW01102198">
    <property type="protein sequence ID" value="GFT03117.1"/>
    <property type="molecule type" value="Genomic_DNA"/>
</dbReference>
<evidence type="ECO:0000313" key="2">
    <source>
        <dbReference type="Proteomes" id="UP000887013"/>
    </source>
</evidence>
<dbReference type="Proteomes" id="UP000887013">
    <property type="component" value="Unassembled WGS sequence"/>
</dbReference>